<evidence type="ECO:0008006" key="4">
    <source>
        <dbReference type="Google" id="ProtNLM"/>
    </source>
</evidence>
<feature type="chain" id="PRO_5012173575" description="Lipoprotein" evidence="1">
    <location>
        <begin position="22"/>
        <end position="158"/>
    </location>
</feature>
<name>A0A246GHX6_9FLAO</name>
<comment type="caution">
    <text evidence="2">The sequence shown here is derived from an EMBL/GenBank/DDBJ whole genome shotgun (WGS) entry which is preliminary data.</text>
</comment>
<feature type="non-terminal residue" evidence="2">
    <location>
        <position position="158"/>
    </location>
</feature>
<dbReference type="PROSITE" id="PS51257">
    <property type="entry name" value="PROKAR_LIPOPROTEIN"/>
    <property type="match status" value="1"/>
</dbReference>
<proteinExistence type="predicted"/>
<dbReference type="RefSeq" id="WP_133062873.1">
    <property type="nucleotide sequence ID" value="NZ_MTCZ01000074.1"/>
</dbReference>
<evidence type="ECO:0000313" key="2">
    <source>
        <dbReference type="EMBL" id="OWP83838.1"/>
    </source>
</evidence>
<dbReference type="EMBL" id="MTCZ01000074">
    <property type="protein sequence ID" value="OWP83838.1"/>
    <property type="molecule type" value="Genomic_DNA"/>
</dbReference>
<gene>
    <name evidence="2" type="ORF">BWK59_08490</name>
</gene>
<dbReference type="Proteomes" id="UP000197768">
    <property type="component" value="Unassembled WGS sequence"/>
</dbReference>
<feature type="signal peptide" evidence="1">
    <location>
        <begin position="1"/>
        <end position="21"/>
    </location>
</feature>
<organism evidence="2 3">
    <name type="scientific">Flavobacterium davisii</name>
    <dbReference type="NCBI Taxonomy" id="2906077"/>
    <lineage>
        <taxon>Bacteria</taxon>
        <taxon>Pseudomonadati</taxon>
        <taxon>Bacteroidota</taxon>
        <taxon>Flavobacteriia</taxon>
        <taxon>Flavobacteriales</taxon>
        <taxon>Flavobacteriaceae</taxon>
        <taxon>Flavobacterium</taxon>
    </lineage>
</organism>
<protein>
    <recommendedName>
        <fullName evidence="4">Lipoprotein</fullName>
    </recommendedName>
</protein>
<reference evidence="2 3" key="1">
    <citation type="journal article" date="2017" name="Infect. Genet. Evol.">
        <title>Comparative genome analysis of fish pathogen Flavobacterium columnare reveals extensive sequence diversity within the species.</title>
        <authorList>
            <person name="Kayansamruaj P."/>
            <person name="Dong H.T."/>
            <person name="Hirono I."/>
            <person name="Kondo H."/>
            <person name="Senapin S."/>
            <person name="Rodkhum C."/>
        </authorList>
    </citation>
    <scope>NUCLEOTIDE SEQUENCE [LARGE SCALE GENOMIC DNA]</scope>
    <source>
        <strain evidence="2 3">1215</strain>
    </source>
</reference>
<accession>A0A246GHX6</accession>
<keyword evidence="1" id="KW-0732">Signal</keyword>
<evidence type="ECO:0000256" key="1">
    <source>
        <dbReference type="SAM" id="SignalP"/>
    </source>
</evidence>
<sequence length="158" mass="17585">MKNLNRILAIVILSISLFSCGNSKNEAENTEKVENTLSKDANLEKLETESSRLRAGGSIKSVELNDGKAIINYVKNFAEYKELNPQSGLTENDLDAYWESGNAIEKALIDGSVKIMTKLDYINAVKIILPYKSKTYSINVNKNDLEKFTGSNFNKLKG</sequence>
<dbReference type="AlphaFoldDB" id="A0A246GHX6"/>
<evidence type="ECO:0000313" key="3">
    <source>
        <dbReference type="Proteomes" id="UP000197768"/>
    </source>
</evidence>